<dbReference type="PANTHER" id="PTHR10201">
    <property type="entry name" value="MATRIX METALLOPROTEINASE"/>
    <property type="match status" value="1"/>
</dbReference>
<dbReference type="STRING" id="1612308.SAMN05444581_1341"/>
<feature type="domain" description="Peptidase metallopeptidase" evidence="6">
    <location>
        <begin position="101"/>
        <end position="248"/>
    </location>
</feature>
<accession>A0A1I4D1S9</accession>
<reference evidence="7 8" key="1">
    <citation type="submission" date="2016-10" db="EMBL/GenBank/DDBJ databases">
        <authorList>
            <person name="de Groot N.N."/>
        </authorList>
    </citation>
    <scope>NUCLEOTIDE SEQUENCE [LARGE SCALE GENOMIC DNA]</scope>
    <source>
        <strain evidence="7 8">NE2</strain>
    </source>
</reference>
<dbReference type="InterPro" id="IPR001818">
    <property type="entry name" value="Pept_M10_metallopeptidase"/>
</dbReference>
<dbReference type="PANTHER" id="PTHR10201:SF323">
    <property type="entry name" value="MATRIX METALLOPROTEINASE-21"/>
    <property type="match status" value="1"/>
</dbReference>
<keyword evidence="3" id="KW-0378">Hydrolase</keyword>
<dbReference type="GO" id="GO:0004222">
    <property type="term" value="F:metalloendopeptidase activity"/>
    <property type="evidence" value="ECO:0007669"/>
    <property type="project" value="InterPro"/>
</dbReference>
<evidence type="ECO:0000313" key="7">
    <source>
        <dbReference type="EMBL" id="SFK86810.1"/>
    </source>
</evidence>
<dbReference type="InterPro" id="IPR006026">
    <property type="entry name" value="Peptidase_Metallo"/>
</dbReference>
<evidence type="ECO:0000256" key="4">
    <source>
        <dbReference type="ARBA" id="ARBA00022833"/>
    </source>
</evidence>
<evidence type="ECO:0000256" key="2">
    <source>
        <dbReference type="ARBA" id="ARBA00022723"/>
    </source>
</evidence>
<keyword evidence="1" id="KW-0645">Protease</keyword>
<dbReference type="OrthoDB" id="8447634at2"/>
<evidence type="ECO:0000313" key="8">
    <source>
        <dbReference type="Proteomes" id="UP000198755"/>
    </source>
</evidence>
<dbReference type="AlphaFoldDB" id="A0A1I4D1S9"/>
<gene>
    <name evidence="7" type="ORF">SAMN05444581_1341</name>
</gene>
<keyword evidence="8" id="KW-1185">Reference proteome</keyword>
<dbReference type="InterPro" id="IPR024079">
    <property type="entry name" value="MetalloPept_cat_dom_sf"/>
</dbReference>
<dbReference type="RefSeq" id="WP_091686602.1">
    <property type="nucleotide sequence ID" value="NZ_FOSN01000034.1"/>
</dbReference>
<sequence length="565" mass="59865">MPDQILVERRPLRIPSTELHTAAAGLQRLGLLTDAAPDRNREQAILAGVHKLGVQFGYASDQLTDHSIISALIAFLTHRFCGTPDTPAQTSGIHVLTYGTPIGTWTRGNLTVNINPAGVKGLSPAQASNIIFSAYQQYQAAQPFFSFTPGGAGSNINVQFGGTNLNPTLGQPGGPIGIGFAPPSGNLYFDSGTTWTPAFLLAVALHEAGHTLGLSHSTNSASVMYPFAPTLNALDPETIEAIQSLYGWLPQVRLGDRASTDGPSLAFVMEPSFTGTGFQQMFMAWTGSKGDSGLYFASSGDGINWTPQQKIPNVGSSNGPSLTTFHPPSRDGFPAVGLFMAWKGVGDDHNIYWSSNTSLDVQGFTPQQSIPVGTSARPAVIEFNNQMVLAWKGVPGDSGIYWSKLGANGQWSPQQQIAGRGTSGAPALVVYNLQLHMYWKGIDGDSNVYHAILIDPANGIWGPQDKVFFVDAGNLNSGETPIDIGTSAGPSATVRGGELVLAWKGVPGDHALWFSRFQNGAYSGQISVPNVGSEAGPTIANLNGRLVLAWRGINDDRNLYVSTLG</sequence>
<protein>
    <submittedName>
        <fullName evidence="7">Matrixin</fullName>
    </submittedName>
</protein>
<dbReference type="InterPro" id="IPR021190">
    <property type="entry name" value="Pept_M10A"/>
</dbReference>
<dbReference type="GO" id="GO:0008270">
    <property type="term" value="F:zinc ion binding"/>
    <property type="evidence" value="ECO:0007669"/>
    <property type="project" value="InterPro"/>
</dbReference>
<dbReference type="SUPFAM" id="SSF55486">
    <property type="entry name" value="Metalloproteases ('zincins'), catalytic domain"/>
    <property type="match status" value="1"/>
</dbReference>
<dbReference type="GO" id="GO:0031012">
    <property type="term" value="C:extracellular matrix"/>
    <property type="evidence" value="ECO:0007669"/>
    <property type="project" value="InterPro"/>
</dbReference>
<evidence type="ECO:0000256" key="3">
    <source>
        <dbReference type="ARBA" id="ARBA00022801"/>
    </source>
</evidence>
<proteinExistence type="predicted"/>
<dbReference type="EMBL" id="FOSN01000034">
    <property type="protein sequence ID" value="SFK86810.1"/>
    <property type="molecule type" value="Genomic_DNA"/>
</dbReference>
<dbReference type="SUPFAM" id="SSF89372">
    <property type="entry name" value="Fucose-specific lectin"/>
    <property type="match status" value="1"/>
</dbReference>
<keyword evidence="2" id="KW-0479">Metal-binding</keyword>
<dbReference type="PRINTS" id="PR00138">
    <property type="entry name" value="MATRIXIN"/>
</dbReference>
<dbReference type="Proteomes" id="UP000198755">
    <property type="component" value="Unassembled WGS sequence"/>
</dbReference>
<organism evidence="7 8">
    <name type="scientific">Methylocapsa palsarum</name>
    <dbReference type="NCBI Taxonomy" id="1612308"/>
    <lineage>
        <taxon>Bacteria</taxon>
        <taxon>Pseudomonadati</taxon>
        <taxon>Pseudomonadota</taxon>
        <taxon>Alphaproteobacteria</taxon>
        <taxon>Hyphomicrobiales</taxon>
        <taxon>Beijerinckiaceae</taxon>
        <taxon>Methylocapsa</taxon>
    </lineage>
</organism>
<evidence type="ECO:0000256" key="1">
    <source>
        <dbReference type="ARBA" id="ARBA00022670"/>
    </source>
</evidence>
<keyword evidence="4" id="KW-0862">Zinc</keyword>
<dbReference type="Pfam" id="PF00413">
    <property type="entry name" value="Peptidase_M10"/>
    <property type="match status" value="1"/>
</dbReference>
<dbReference type="SMART" id="SM00235">
    <property type="entry name" value="ZnMc"/>
    <property type="match status" value="1"/>
</dbReference>
<name>A0A1I4D1S9_9HYPH</name>
<keyword evidence="5" id="KW-0482">Metalloprotease</keyword>
<dbReference type="GO" id="GO:0006508">
    <property type="term" value="P:proteolysis"/>
    <property type="evidence" value="ECO:0007669"/>
    <property type="project" value="UniProtKB-KW"/>
</dbReference>
<evidence type="ECO:0000256" key="5">
    <source>
        <dbReference type="ARBA" id="ARBA00023049"/>
    </source>
</evidence>
<dbReference type="Gene3D" id="3.40.390.10">
    <property type="entry name" value="Collagenase (Catalytic Domain)"/>
    <property type="match status" value="1"/>
</dbReference>
<evidence type="ECO:0000259" key="6">
    <source>
        <dbReference type="SMART" id="SM00235"/>
    </source>
</evidence>